<organism evidence="1 2">
    <name type="scientific">Pinibacter aurantiacus</name>
    <dbReference type="NCBI Taxonomy" id="2851599"/>
    <lineage>
        <taxon>Bacteria</taxon>
        <taxon>Pseudomonadati</taxon>
        <taxon>Bacteroidota</taxon>
        <taxon>Chitinophagia</taxon>
        <taxon>Chitinophagales</taxon>
        <taxon>Chitinophagaceae</taxon>
        <taxon>Pinibacter</taxon>
    </lineage>
</organism>
<protein>
    <submittedName>
        <fullName evidence="1">DUF3822 family protein</fullName>
    </submittedName>
</protein>
<dbReference type="RefSeq" id="WP_217792119.1">
    <property type="nucleotide sequence ID" value="NZ_JAHSPG010000012.1"/>
</dbReference>
<sequence length="282" mass="32717">MYKITQDIGSYSEVIIGSQPLLVLEVGATALNYMIMQSDRSLQKLRYYQIDINNPADLSETLEEILANDDLLGKNFSNCHIIYNFSSNQLIPEKYYHEHVNKQLLEVIHGDLVKGVILNEKVSDLHAHNIYRIPKDIHQVLLRKFPLNTQHHYYTLLLDHLYKTAGVESDKVVVSFYRKNIIAIVVKDSKLQLMQQFGYQTTEDVAYWLLNIYNQFNLEQLSTPLEISGMIDEDSAMYTELLKYFSRIDFESHPDYIKEGVLLQGYPKHFFSPILKLATCVS</sequence>
<dbReference type="EMBL" id="JAHSPG010000012">
    <property type="protein sequence ID" value="MBV4358440.1"/>
    <property type="molecule type" value="Genomic_DNA"/>
</dbReference>
<name>A0A9E2W3E2_9BACT</name>
<evidence type="ECO:0000313" key="2">
    <source>
        <dbReference type="Proteomes" id="UP000812270"/>
    </source>
</evidence>
<comment type="caution">
    <text evidence="1">The sequence shown here is derived from an EMBL/GenBank/DDBJ whole genome shotgun (WGS) entry which is preliminary data.</text>
</comment>
<dbReference type="Proteomes" id="UP000812270">
    <property type="component" value="Unassembled WGS sequence"/>
</dbReference>
<keyword evidence="2" id="KW-1185">Reference proteome</keyword>
<accession>A0A9E2W3E2</accession>
<dbReference type="InterPro" id="IPR024213">
    <property type="entry name" value="DUF3822"/>
</dbReference>
<dbReference type="AlphaFoldDB" id="A0A9E2W3E2"/>
<reference evidence="1" key="1">
    <citation type="submission" date="2021-06" db="EMBL/GenBank/DDBJ databases">
        <authorList>
            <person name="Huq M.A."/>
        </authorList>
    </citation>
    <scope>NUCLEOTIDE SEQUENCE</scope>
    <source>
        <strain evidence="1">MAH-26</strain>
    </source>
</reference>
<dbReference type="Pfam" id="PF12864">
    <property type="entry name" value="DUF3822"/>
    <property type="match status" value="1"/>
</dbReference>
<dbReference type="CDD" id="cd24013">
    <property type="entry name" value="ASKHA_ATPase_BT3980-like"/>
    <property type="match status" value="1"/>
</dbReference>
<gene>
    <name evidence="1" type="ORF">KTO63_14840</name>
</gene>
<proteinExistence type="predicted"/>
<evidence type="ECO:0000313" key="1">
    <source>
        <dbReference type="EMBL" id="MBV4358440.1"/>
    </source>
</evidence>